<evidence type="ECO:0008006" key="5">
    <source>
        <dbReference type="Google" id="ProtNLM"/>
    </source>
</evidence>
<organism evidence="3 4">
    <name type="scientific">Halanaerobium saccharolyticum</name>
    <dbReference type="NCBI Taxonomy" id="43595"/>
    <lineage>
        <taxon>Bacteria</taxon>
        <taxon>Bacillati</taxon>
        <taxon>Bacillota</taxon>
        <taxon>Clostridia</taxon>
        <taxon>Halanaerobiales</taxon>
        <taxon>Halanaerobiaceae</taxon>
        <taxon>Halanaerobium</taxon>
    </lineage>
</organism>
<reference evidence="3 4" key="1">
    <citation type="submission" date="2018-04" db="EMBL/GenBank/DDBJ databases">
        <title>Subsurface microbial communities from deep shales in Ohio and West Virginia, USA.</title>
        <authorList>
            <person name="Wrighton K."/>
        </authorList>
    </citation>
    <scope>NUCLEOTIDE SEQUENCE [LARGE SCALE GENOMIC DNA]</scope>
    <source>
        <strain evidence="3 4">WC1</strain>
    </source>
</reference>
<keyword evidence="1" id="KW-0808">Transferase</keyword>
<evidence type="ECO:0000256" key="2">
    <source>
        <dbReference type="ARBA" id="ARBA00023315"/>
    </source>
</evidence>
<accession>A0A2T5RFD9</accession>
<evidence type="ECO:0000313" key="3">
    <source>
        <dbReference type="EMBL" id="PTV93055.1"/>
    </source>
</evidence>
<evidence type="ECO:0000313" key="4">
    <source>
        <dbReference type="Proteomes" id="UP000244089"/>
    </source>
</evidence>
<dbReference type="PANTHER" id="PTHR36449:SF1">
    <property type="entry name" value="ACETYLTRANSFERASE"/>
    <property type="match status" value="1"/>
</dbReference>
<name>A0A2T5RFD9_9FIRM</name>
<sequence>MISLNKLLEMAKTDPEKQGILDKAISFFYCERNKDIENFIKNGSRGYDSTAVMLEEKGITRTYFLIDEDNFQETNEILAYFSITLKELEFTADISRSRVKKIDGISGNRDSVILYLIAQLAKNDLYSSEIKGEEIIDRAINIIERSQKLVGGRIIMVECENNDSLIKFYEEHGFKSLHVNNSNGLRQLIRNYYK</sequence>
<dbReference type="EMBL" id="QAXS01000055">
    <property type="protein sequence ID" value="PTV93055.1"/>
    <property type="molecule type" value="Genomic_DNA"/>
</dbReference>
<dbReference type="Proteomes" id="UP000244089">
    <property type="component" value="Unassembled WGS sequence"/>
</dbReference>
<dbReference type="AlphaFoldDB" id="A0A2T5RFD9"/>
<evidence type="ECO:0000256" key="1">
    <source>
        <dbReference type="ARBA" id="ARBA00022679"/>
    </source>
</evidence>
<dbReference type="Gene3D" id="3.40.630.30">
    <property type="match status" value="1"/>
</dbReference>
<dbReference type="GO" id="GO:0016746">
    <property type="term" value="F:acyltransferase activity"/>
    <property type="evidence" value="ECO:0007669"/>
    <property type="project" value="UniProtKB-KW"/>
</dbReference>
<protein>
    <recommendedName>
        <fullName evidence="5">Acetyltransferase (GNAT) family protein</fullName>
    </recommendedName>
</protein>
<comment type="caution">
    <text evidence="3">The sequence shown here is derived from an EMBL/GenBank/DDBJ whole genome shotgun (WGS) entry which is preliminary data.</text>
</comment>
<proteinExistence type="predicted"/>
<keyword evidence="2" id="KW-0012">Acyltransferase</keyword>
<gene>
    <name evidence="3" type="ORF">C8C76_15521</name>
</gene>
<dbReference type="PANTHER" id="PTHR36449">
    <property type="entry name" value="ACETYLTRANSFERASE-RELATED"/>
    <property type="match status" value="1"/>
</dbReference>